<name>A0A3B4BTC0_PYGNA</name>
<evidence type="ECO:0000313" key="1">
    <source>
        <dbReference type="Ensembl" id="ENSPNAP00000002888.2"/>
    </source>
</evidence>
<dbReference type="Ensembl" id="ENSPNAT00000009651.2">
    <property type="protein sequence ID" value="ENSPNAP00000002888.2"/>
    <property type="gene ID" value="ENSPNAG00000009266.2"/>
</dbReference>
<proteinExistence type="predicted"/>
<dbReference type="AlphaFoldDB" id="A0A3B4BTC0"/>
<dbReference type="Proteomes" id="UP001501920">
    <property type="component" value="Chromosome 12"/>
</dbReference>
<dbReference type="GeneTree" id="ENSGT00940000160560"/>
<dbReference type="Gene3D" id="3.40.50.300">
    <property type="entry name" value="P-loop containing nucleotide triphosphate hydrolases"/>
    <property type="match status" value="1"/>
</dbReference>
<dbReference type="PANTHER" id="PTHR14241">
    <property type="entry name" value="INTERFERON-INDUCED PROTEIN 44"/>
    <property type="match status" value="1"/>
</dbReference>
<dbReference type="InterPro" id="IPR027417">
    <property type="entry name" value="P-loop_NTPase"/>
</dbReference>
<dbReference type="STRING" id="42514.ENSPNAP00000002888"/>
<reference evidence="1" key="3">
    <citation type="submission" date="2025-09" db="UniProtKB">
        <authorList>
            <consortium name="Ensembl"/>
        </authorList>
    </citation>
    <scope>IDENTIFICATION</scope>
</reference>
<sequence>SEFLRILLHGPTGAGKSCFINSVQRILLNRNFIGAHEQTTRSGTSFTLGLKVHRLGGHCPFVFTDIMGLEAEESGGIKPEDVIEVLKGHILDGYTFNPVQSITKDHKKYNKNPKLCDKVHCLVSIVPADNLSIMNSKVIDKMRTIRQKATELAIPQVIVLTKVDQTCMMVNEDLRNISRSKKIKEKECSNILGNSPNSIYPVKNYHAETTQDDDTDALILMALRDIVNFANDHVEDQLGTDNM</sequence>
<evidence type="ECO:0000313" key="2">
    <source>
        <dbReference type="Proteomes" id="UP001501920"/>
    </source>
</evidence>
<dbReference type="GO" id="GO:0006955">
    <property type="term" value="P:immune response"/>
    <property type="evidence" value="ECO:0007669"/>
    <property type="project" value="TreeGrafter"/>
</dbReference>
<dbReference type="CDD" id="cd00882">
    <property type="entry name" value="Ras_like_GTPase"/>
    <property type="match status" value="1"/>
</dbReference>
<organism evidence="1 2">
    <name type="scientific">Pygocentrus nattereri</name>
    <name type="common">Red-bellied piranha</name>
    <dbReference type="NCBI Taxonomy" id="42514"/>
    <lineage>
        <taxon>Eukaryota</taxon>
        <taxon>Metazoa</taxon>
        <taxon>Chordata</taxon>
        <taxon>Craniata</taxon>
        <taxon>Vertebrata</taxon>
        <taxon>Euteleostomi</taxon>
        <taxon>Actinopterygii</taxon>
        <taxon>Neopterygii</taxon>
        <taxon>Teleostei</taxon>
        <taxon>Ostariophysi</taxon>
        <taxon>Characiformes</taxon>
        <taxon>Characoidei</taxon>
        <taxon>Pygocentrus</taxon>
    </lineage>
</organism>
<dbReference type="OMA" id="GHISDEY"/>
<protein>
    <recommendedName>
        <fullName evidence="3">G domain-containing protein</fullName>
    </recommendedName>
</protein>
<accession>A0A3B4BTC0</accession>
<evidence type="ECO:0008006" key="3">
    <source>
        <dbReference type="Google" id="ProtNLM"/>
    </source>
</evidence>
<dbReference type="SUPFAM" id="SSF52540">
    <property type="entry name" value="P-loop containing nucleoside triphosphate hydrolases"/>
    <property type="match status" value="1"/>
</dbReference>
<reference evidence="1 2" key="1">
    <citation type="submission" date="2020-10" db="EMBL/GenBank/DDBJ databases">
        <title>Pygocentrus nattereri (red-bellied piranha) genome, fPygNat1, primary haplotype.</title>
        <authorList>
            <person name="Myers G."/>
            <person name="Meyer A."/>
            <person name="Karagic N."/>
            <person name="Pippel M."/>
            <person name="Winkler S."/>
            <person name="Tracey A."/>
            <person name="Wood J."/>
            <person name="Formenti G."/>
            <person name="Howe K."/>
            <person name="Fedrigo O."/>
            <person name="Jarvis E.D."/>
        </authorList>
    </citation>
    <scope>NUCLEOTIDE SEQUENCE [LARGE SCALE GENOMIC DNA]</scope>
</reference>
<keyword evidence="2" id="KW-1185">Reference proteome</keyword>
<reference evidence="1" key="2">
    <citation type="submission" date="2025-08" db="UniProtKB">
        <authorList>
            <consortium name="Ensembl"/>
        </authorList>
    </citation>
    <scope>IDENTIFICATION</scope>
</reference>
<dbReference type="PANTHER" id="PTHR14241:SF1">
    <property type="entry name" value="INTERFERON-INDUCED PROTEIN 44-RELATED"/>
    <property type="match status" value="1"/>
</dbReference>